<organism evidence="3 4">
    <name type="scientific">Mesoterricola silvestris</name>
    <dbReference type="NCBI Taxonomy" id="2927979"/>
    <lineage>
        <taxon>Bacteria</taxon>
        <taxon>Pseudomonadati</taxon>
        <taxon>Acidobacteriota</taxon>
        <taxon>Holophagae</taxon>
        <taxon>Holophagales</taxon>
        <taxon>Holophagaceae</taxon>
        <taxon>Mesoterricola</taxon>
    </lineage>
</organism>
<dbReference type="SUPFAM" id="SSF48452">
    <property type="entry name" value="TPR-like"/>
    <property type="match status" value="1"/>
</dbReference>
<keyword evidence="2" id="KW-0812">Transmembrane</keyword>
<feature type="transmembrane region" description="Helical" evidence="2">
    <location>
        <begin position="477"/>
        <end position="497"/>
    </location>
</feature>
<feature type="transmembrane region" description="Helical" evidence="2">
    <location>
        <begin position="192"/>
        <end position="213"/>
    </location>
</feature>
<keyword evidence="1" id="KW-0802">TPR repeat</keyword>
<keyword evidence="2" id="KW-0472">Membrane</keyword>
<dbReference type="PROSITE" id="PS50005">
    <property type="entry name" value="TPR"/>
    <property type="match status" value="1"/>
</dbReference>
<accession>A0AA48GY94</accession>
<evidence type="ECO:0000256" key="1">
    <source>
        <dbReference type="PROSITE-ProRule" id="PRU00339"/>
    </source>
</evidence>
<feature type="transmembrane region" description="Helical" evidence="2">
    <location>
        <begin position="34"/>
        <end position="52"/>
    </location>
</feature>
<dbReference type="Proteomes" id="UP001238179">
    <property type="component" value="Chromosome"/>
</dbReference>
<feature type="transmembrane region" description="Helical" evidence="2">
    <location>
        <begin position="617"/>
        <end position="636"/>
    </location>
</feature>
<evidence type="ECO:0000313" key="3">
    <source>
        <dbReference type="EMBL" id="BDU72568.1"/>
    </source>
</evidence>
<evidence type="ECO:0000313" key="4">
    <source>
        <dbReference type="Proteomes" id="UP001238179"/>
    </source>
</evidence>
<dbReference type="InterPro" id="IPR011990">
    <property type="entry name" value="TPR-like_helical_dom_sf"/>
</dbReference>
<evidence type="ECO:0008006" key="5">
    <source>
        <dbReference type="Google" id="ProtNLM"/>
    </source>
</evidence>
<dbReference type="EMBL" id="AP027080">
    <property type="protein sequence ID" value="BDU72568.1"/>
    <property type="molecule type" value="Genomic_DNA"/>
</dbReference>
<dbReference type="KEGG" id="msil:METEAL_17420"/>
<keyword evidence="4" id="KW-1185">Reference proteome</keyword>
<proteinExistence type="predicted"/>
<evidence type="ECO:0000256" key="2">
    <source>
        <dbReference type="SAM" id="Phobius"/>
    </source>
</evidence>
<feature type="transmembrane region" description="Helical" evidence="2">
    <location>
        <begin position="585"/>
        <end position="605"/>
    </location>
</feature>
<dbReference type="Gene3D" id="1.25.40.10">
    <property type="entry name" value="Tetratricopeptide repeat domain"/>
    <property type="match status" value="1"/>
</dbReference>
<protein>
    <recommendedName>
        <fullName evidence="5">Tetratricopeptide repeat protein</fullName>
    </recommendedName>
</protein>
<feature type="repeat" description="TPR" evidence="1">
    <location>
        <begin position="361"/>
        <end position="394"/>
    </location>
</feature>
<gene>
    <name evidence="3" type="ORF">METEAL_17420</name>
</gene>
<name>A0AA48GY94_9BACT</name>
<reference evidence="4" key="1">
    <citation type="journal article" date="2023" name="Int. J. Syst. Evol. Microbiol.">
        <title>Mesoterricola silvestris gen. nov., sp. nov., Mesoterricola sediminis sp. nov., Geothrix oryzae sp. nov., Geothrix edaphica sp. nov., Geothrix rubra sp. nov., and Geothrix limicola sp. nov., six novel members of Acidobacteriota isolated from soils.</title>
        <authorList>
            <person name="Itoh H."/>
            <person name="Sugisawa Y."/>
            <person name="Mise K."/>
            <person name="Xu Z."/>
            <person name="Kuniyasu M."/>
            <person name="Ushijima N."/>
            <person name="Kawano K."/>
            <person name="Kobayashi E."/>
            <person name="Shiratori Y."/>
            <person name="Masuda Y."/>
            <person name="Senoo K."/>
        </authorList>
    </citation>
    <scope>NUCLEOTIDE SEQUENCE [LARGE SCALE GENOMIC DNA]</scope>
    <source>
        <strain evidence="4">W79</strain>
    </source>
</reference>
<dbReference type="AlphaFoldDB" id="A0AA48GY94"/>
<feature type="transmembrane region" description="Helical" evidence="2">
    <location>
        <begin position="561"/>
        <end position="578"/>
    </location>
</feature>
<dbReference type="InterPro" id="IPR019734">
    <property type="entry name" value="TPR_rpt"/>
</dbReference>
<sequence>MIATVTRSSTHALESVTARMLSAVINASNKSVRVLLGVLLLVMAGGLCAAVPEPAPRVHQDLLPAVALSHCAERLKPAFRSGDPAAIQAAVQDVELLRRTYGTLDVLPLVEAMAIYARDLGAQGEPALGLKVVDTVERWAPRYPTLLGTRVILMRQQGPQGYLWSIADVLELTRLRLANPYHRWLWAVQHLAWVRLMATLLLWGFALTLAIRYRRVFRNIWEEPLRRGAMNPHVMALLGAFLITLPVIFGLDPGIVAMVWLWLLAPFLLPLEIRATLLILLLQLVHPALSLLEPMAAVRPSPSIVTLQLRPQAQTGMEHALSLLPQDDRTFLEGWRQLQFQEWSRALATFGSLRKTHPDRAEVLNNLGVAKYQLGDLTGAQACFDEAALLGPDRGEILLNQSVVAFRQMDGPLGFAKQEDARRIAPDTFNRILAANQARNDQRTFALPLPDNPARVAVLASAQEAPADRGPGRARDLLLIFNFCLPIAAAVAFYFRLKKSISEAHPSQCTRCGDPFHTTDSPDAFVCSKCHHLFVLKDGLHGESRKRKVEEVGSFQSAQRWLHRSLILLLPGADLVLIGETREGLLEYSFLCFALGVVLATGRSVRYSGEVLPDPASIWMPLGLMLLAVLFLRSWLKLLPRRG</sequence>
<feature type="transmembrane region" description="Helical" evidence="2">
    <location>
        <begin position="234"/>
        <end position="263"/>
    </location>
</feature>
<keyword evidence="2" id="KW-1133">Transmembrane helix</keyword>